<dbReference type="PANTHER" id="PTHR43228:SF1">
    <property type="entry name" value="TWO-COMPONENT RESPONSE REGULATOR ARR22"/>
    <property type="match status" value="1"/>
</dbReference>
<proteinExistence type="predicted"/>
<dbReference type="OrthoDB" id="5700660at2"/>
<evidence type="ECO:0000259" key="2">
    <source>
        <dbReference type="PROSITE" id="PS50110"/>
    </source>
</evidence>
<dbReference type="KEGG" id="rvi:RVIR1_07700"/>
<dbReference type="Gene3D" id="3.40.50.2300">
    <property type="match status" value="1"/>
</dbReference>
<dbReference type="PROSITE" id="PS50110">
    <property type="entry name" value="RESPONSE_REGULATORY"/>
    <property type="match status" value="1"/>
</dbReference>
<name>A0A2Z5UUM8_9COXI</name>
<evidence type="ECO:0000313" key="4">
    <source>
        <dbReference type="Proteomes" id="UP000282483"/>
    </source>
</evidence>
<dbReference type="SUPFAM" id="SSF52172">
    <property type="entry name" value="CheY-like"/>
    <property type="match status" value="1"/>
</dbReference>
<organism evidence="3 4">
    <name type="scientific">Candidatus Rickettsiella viridis</name>
    <dbReference type="NCBI Taxonomy" id="676208"/>
    <lineage>
        <taxon>Bacteria</taxon>
        <taxon>Pseudomonadati</taxon>
        <taxon>Pseudomonadota</taxon>
        <taxon>Gammaproteobacteria</taxon>
        <taxon>Legionellales</taxon>
        <taxon>Coxiellaceae</taxon>
        <taxon>Rickettsiella</taxon>
    </lineage>
</organism>
<dbReference type="Pfam" id="PF00072">
    <property type="entry name" value="Response_reg"/>
    <property type="match status" value="1"/>
</dbReference>
<keyword evidence="1" id="KW-0597">Phosphoprotein</keyword>
<dbReference type="EMBL" id="AP018005">
    <property type="protein sequence ID" value="BBB15259.1"/>
    <property type="molecule type" value="Genomic_DNA"/>
</dbReference>
<dbReference type="GO" id="GO:0000160">
    <property type="term" value="P:phosphorelay signal transduction system"/>
    <property type="evidence" value="ECO:0007669"/>
    <property type="project" value="InterPro"/>
</dbReference>
<dbReference type="InterPro" id="IPR052048">
    <property type="entry name" value="ST_Response_Regulator"/>
</dbReference>
<dbReference type="AlphaFoldDB" id="A0A2Z5UUM8"/>
<dbReference type="InterPro" id="IPR011006">
    <property type="entry name" value="CheY-like_superfamily"/>
</dbReference>
<evidence type="ECO:0000313" key="3">
    <source>
        <dbReference type="EMBL" id="BBB15259.1"/>
    </source>
</evidence>
<dbReference type="PANTHER" id="PTHR43228">
    <property type="entry name" value="TWO-COMPONENT RESPONSE REGULATOR"/>
    <property type="match status" value="1"/>
</dbReference>
<evidence type="ECO:0000256" key="1">
    <source>
        <dbReference type="PROSITE-ProRule" id="PRU00169"/>
    </source>
</evidence>
<dbReference type="Proteomes" id="UP000282483">
    <property type="component" value="Chromosome"/>
</dbReference>
<keyword evidence="4" id="KW-1185">Reference proteome</keyword>
<feature type="modified residue" description="4-aspartylphosphate" evidence="1">
    <location>
        <position position="55"/>
    </location>
</feature>
<dbReference type="RefSeq" id="WP_126322729.1">
    <property type="nucleotide sequence ID" value="NZ_AP018005.1"/>
</dbReference>
<dbReference type="CDD" id="cd17546">
    <property type="entry name" value="REC_hyHK_CKI1_RcsC-like"/>
    <property type="match status" value="1"/>
</dbReference>
<accession>A0A2Z5UUM8</accession>
<dbReference type="InterPro" id="IPR001789">
    <property type="entry name" value="Sig_transdc_resp-reg_receiver"/>
</dbReference>
<dbReference type="SMART" id="SM00448">
    <property type="entry name" value="REC"/>
    <property type="match status" value="1"/>
</dbReference>
<gene>
    <name evidence="3" type="ORF">RVIR1_07700</name>
</gene>
<feature type="domain" description="Response regulatory" evidence="2">
    <location>
        <begin position="2"/>
        <end position="118"/>
    </location>
</feature>
<reference evidence="3 4" key="1">
    <citation type="submission" date="2017-03" db="EMBL/GenBank/DDBJ databases">
        <title>The genome sequence of Candidatus Rickettsiella viridis.</title>
        <authorList>
            <person name="Nikoh N."/>
            <person name="Tsuchida T."/>
            <person name="Yamaguchi K."/>
            <person name="Maeda T."/>
            <person name="Shigenobu S."/>
            <person name="Fukatsu T."/>
        </authorList>
    </citation>
    <scope>NUCLEOTIDE SEQUENCE [LARGE SCALE GENOMIC DNA]</scope>
    <source>
        <strain evidence="3 4">Ap-RA04</strain>
    </source>
</reference>
<sequence length="126" mass="14870">MNILIVEDNRILQKVLSIFFNRYLNIKPLIKENGQIALDFIKQNKNKKIDLIFTDLRMPEMDGIEFCKELRKTDKLTPIILMTAQYEKFLALEYEGVNEILMKPFKLDFLANIISRYGNPIDYPIP</sequence>
<protein>
    <submittedName>
        <fullName evidence="3">Response regulator receiver protein</fullName>
    </submittedName>
</protein>